<dbReference type="Proteomes" id="UP000004980">
    <property type="component" value="Unassembled WGS sequence"/>
</dbReference>
<gene>
    <name evidence="1" type="ORF">WQE_10154</name>
</gene>
<dbReference type="EMBL" id="AKAU01000065">
    <property type="protein sequence ID" value="EIN01265.1"/>
    <property type="molecule type" value="Genomic_DNA"/>
</dbReference>
<evidence type="ECO:0000313" key="1">
    <source>
        <dbReference type="EMBL" id="EIN01265.1"/>
    </source>
</evidence>
<name>A0ABP2PU11_9BURK</name>
<comment type="caution">
    <text evidence="1">The sequence shown here is derived from an EMBL/GenBank/DDBJ whole genome shotgun (WGS) entry which is preliminary data.</text>
</comment>
<reference evidence="1 2" key="1">
    <citation type="journal article" date="2012" name="J. Bacteriol.">
        <title>Draft Genome Sequence of the Soil Bacterium Burkholderia terrae Strain BS001, Which Interacts with Fungal Surface Structures.</title>
        <authorList>
            <person name="Nazir R."/>
            <person name="Hansen M.A."/>
            <person name="Sorensen S."/>
            <person name="van Elsas J.D."/>
        </authorList>
    </citation>
    <scope>NUCLEOTIDE SEQUENCE [LARGE SCALE GENOMIC DNA]</scope>
    <source>
        <strain evidence="1 2">BS001</strain>
    </source>
</reference>
<proteinExistence type="predicted"/>
<protein>
    <submittedName>
        <fullName evidence="1">Uncharacterized protein</fullName>
    </submittedName>
</protein>
<accession>A0ABP2PU11</accession>
<organism evidence="1 2">
    <name type="scientific">Paraburkholderia hospita</name>
    <dbReference type="NCBI Taxonomy" id="169430"/>
    <lineage>
        <taxon>Bacteria</taxon>
        <taxon>Pseudomonadati</taxon>
        <taxon>Pseudomonadota</taxon>
        <taxon>Betaproteobacteria</taxon>
        <taxon>Burkholderiales</taxon>
        <taxon>Burkholderiaceae</taxon>
        <taxon>Paraburkholderia</taxon>
    </lineage>
</organism>
<sequence>MNQVSVSGAVRRRWPASARRFMPVHAPRHHAHASEAVAVDDKEMNMKSKRLTCVAAVAATLLSLSGVVHANGPTCSNETLRGPYGFSAQGEILGIIGTDGAVHYAKSRLLLNDVAIVNFDGNGNFTRNDAGNIGGLPKMGGAFNSVQFGTYKVNSDCTGTMTINYGTKASPAGVVLVVNIVVSSDATLVMGEMTSETVPFAAAPPTSMARVGARAPKRCKSVSRARRCSSTDSVRRTDGTRLQGKSGSDIDTSTLAALIRAGRAAQARDGGICYQESTCHCRRSSACVAKGRVCQADRCRIK</sequence>
<evidence type="ECO:0000313" key="2">
    <source>
        <dbReference type="Proteomes" id="UP000004980"/>
    </source>
</evidence>
<keyword evidence="2" id="KW-1185">Reference proteome</keyword>